<dbReference type="Gene3D" id="3.30.460.90">
    <property type="match status" value="1"/>
</dbReference>
<gene>
    <name evidence="2" type="ORF">CYR32_20470</name>
</gene>
<reference evidence="2 3" key="1">
    <citation type="submission" date="2017-12" db="EMBL/GenBank/DDBJ databases">
        <title>Characterization of six clinical isolates of Enterochimera gen. nov., a novel genus of the Yersiniaciae family and the three species Enterochimera arupensis sp. nov., Enterochimera coloradensis sp. nov, and Enterochimera californica sp. nov.</title>
        <authorList>
            <person name="Rossi A."/>
            <person name="Fisher M."/>
        </authorList>
    </citation>
    <scope>NUCLEOTIDE SEQUENCE [LARGE SCALE GENOMIC DNA]</scope>
    <source>
        <strain evidence="3">2016-Iso4</strain>
    </source>
</reference>
<organism evidence="2 3">
    <name type="scientific">Chimaeribacter coloradensis</name>
    <dbReference type="NCBI Taxonomy" id="2060068"/>
    <lineage>
        <taxon>Bacteria</taxon>
        <taxon>Pseudomonadati</taxon>
        <taxon>Pseudomonadota</taxon>
        <taxon>Gammaproteobacteria</taxon>
        <taxon>Enterobacterales</taxon>
        <taxon>Yersiniaceae</taxon>
        <taxon>Chimaeribacter</taxon>
    </lineage>
</organism>
<evidence type="ECO:0000256" key="1">
    <source>
        <dbReference type="ARBA" id="ARBA00023118"/>
    </source>
</evidence>
<protein>
    <submittedName>
        <fullName evidence="2">Nucleotidyltransferase</fullName>
    </submittedName>
</protein>
<keyword evidence="1" id="KW-0051">Antiviral defense</keyword>
<proteinExistence type="predicted"/>
<dbReference type="OrthoDB" id="2082416at2"/>
<dbReference type="Proteomes" id="UP000234503">
    <property type="component" value="Unassembled WGS sequence"/>
</dbReference>
<sequence length="331" mass="38206">MATTVTSAFSEFMSDVVNLRKSSTDDARTSRDWLYEKLNGFESDAASPKNYPEIHIGFGSFARRTKIRPLDDIDLMFGLSAEGCTYTIYSDRITLNSDDTPRRLNNFRHPDSQTISSVRILNHFKNKLQNIPQYEKADLKRNQEAVTLQLSTKTWNFDIVPCFITHADVLGRSYYLIPDGSGNWKKTDPRIDKARTTEINVKNSGNMLNVIRAVKYWQTTKALPSIGSYLLETLILNYYEHRTTCQQWVDLELEGLFNHLSFYIRYSVNDHKNIQGDINHLSYEAREKISQKFSSEALKVSEARGLEKNNEHQKSINKWREIFGSDFPAFG</sequence>
<evidence type="ECO:0000313" key="3">
    <source>
        <dbReference type="Proteomes" id="UP000234503"/>
    </source>
</evidence>
<evidence type="ECO:0000313" key="2">
    <source>
        <dbReference type="EMBL" id="PLR29533.1"/>
    </source>
</evidence>
<comment type="caution">
    <text evidence="2">The sequence shown here is derived from an EMBL/GenBank/DDBJ whole genome shotgun (WGS) entry which is preliminary data.</text>
</comment>
<keyword evidence="2" id="KW-0808">Transferase</keyword>
<dbReference type="GO" id="GO:0016779">
    <property type="term" value="F:nucleotidyltransferase activity"/>
    <property type="evidence" value="ECO:0007669"/>
    <property type="project" value="InterPro"/>
</dbReference>
<dbReference type="EMBL" id="PJZH01000045">
    <property type="protein sequence ID" value="PLR29533.1"/>
    <property type="molecule type" value="Genomic_DNA"/>
</dbReference>
<dbReference type="GO" id="GO:0051607">
    <property type="term" value="P:defense response to virus"/>
    <property type="evidence" value="ECO:0007669"/>
    <property type="project" value="UniProtKB-KW"/>
</dbReference>
<dbReference type="InterPro" id="IPR006116">
    <property type="entry name" value="NT_2-5OAS_ClassI-CCAase"/>
</dbReference>
<accession>A0A2N5DT63</accession>
<dbReference type="CDD" id="cd05400">
    <property type="entry name" value="NT_2-5OAS_ClassI-CCAase"/>
    <property type="match status" value="1"/>
</dbReference>
<dbReference type="AlphaFoldDB" id="A0A2N5DT63"/>
<dbReference type="RefSeq" id="WP_040126235.1">
    <property type="nucleotide sequence ID" value="NZ_PJZH01000045.1"/>
</dbReference>
<dbReference type="GeneID" id="84633896"/>
<name>A0A2N5DT63_9GAMM</name>
<keyword evidence="3" id="KW-1185">Reference proteome</keyword>